<organism evidence="1 2">
    <name type="scientific">Gigaspora margarita</name>
    <dbReference type="NCBI Taxonomy" id="4874"/>
    <lineage>
        <taxon>Eukaryota</taxon>
        <taxon>Fungi</taxon>
        <taxon>Fungi incertae sedis</taxon>
        <taxon>Mucoromycota</taxon>
        <taxon>Glomeromycotina</taxon>
        <taxon>Glomeromycetes</taxon>
        <taxon>Diversisporales</taxon>
        <taxon>Gigasporaceae</taxon>
        <taxon>Gigaspora</taxon>
    </lineage>
</organism>
<reference evidence="1 2" key="1">
    <citation type="submission" date="2021-06" db="EMBL/GenBank/DDBJ databases">
        <authorList>
            <person name="Kallberg Y."/>
            <person name="Tangrot J."/>
            <person name="Rosling A."/>
        </authorList>
    </citation>
    <scope>NUCLEOTIDE SEQUENCE [LARGE SCALE GENOMIC DNA]</scope>
    <source>
        <strain evidence="1 2">120-4 pot B 10/14</strain>
    </source>
</reference>
<keyword evidence="2" id="KW-1185">Reference proteome</keyword>
<evidence type="ECO:0000313" key="1">
    <source>
        <dbReference type="EMBL" id="CAG8853774.1"/>
    </source>
</evidence>
<dbReference type="Proteomes" id="UP000789901">
    <property type="component" value="Unassembled WGS sequence"/>
</dbReference>
<accession>A0ABN7XEX3</accession>
<evidence type="ECO:0000313" key="2">
    <source>
        <dbReference type="Proteomes" id="UP000789901"/>
    </source>
</evidence>
<feature type="non-terminal residue" evidence="1">
    <location>
        <position position="1"/>
    </location>
</feature>
<name>A0ABN7XEX3_GIGMA</name>
<proteinExistence type="predicted"/>
<sequence>LLYSSGRNDLSNYKTFNVSASYDGSLVINVMNHTIWCKAIHALLPNGSTIYIDLNFLNKNISRLFPLNMRYYLLLYNNDKNYSTGIVLDWNKQVIK</sequence>
<dbReference type="EMBL" id="CAJVQB010129081">
    <property type="protein sequence ID" value="CAG8853774.1"/>
    <property type="molecule type" value="Genomic_DNA"/>
</dbReference>
<feature type="non-terminal residue" evidence="1">
    <location>
        <position position="96"/>
    </location>
</feature>
<protein>
    <submittedName>
        <fullName evidence="1">2603_t:CDS:1</fullName>
    </submittedName>
</protein>
<gene>
    <name evidence="1" type="ORF">GMARGA_LOCUS42595</name>
</gene>
<comment type="caution">
    <text evidence="1">The sequence shown here is derived from an EMBL/GenBank/DDBJ whole genome shotgun (WGS) entry which is preliminary data.</text>
</comment>